<evidence type="ECO:0000313" key="17">
    <source>
        <dbReference type="Proteomes" id="UP000322981"/>
    </source>
</evidence>
<dbReference type="InterPro" id="IPR005760">
    <property type="entry name" value="A/G_AdeGlyc_MutY"/>
</dbReference>
<dbReference type="InterPro" id="IPR023170">
    <property type="entry name" value="HhH_base_excis_C"/>
</dbReference>
<dbReference type="InterPro" id="IPR015797">
    <property type="entry name" value="NUDIX_hydrolase-like_dom_sf"/>
</dbReference>
<dbReference type="GO" id="GO:0006298">
    <property type="term" value="P:mismatch repair"/>
    <property type="evidence" value="ECO:0007669"/>
    <property type="project" value="TreeGrafter"/>
</dbReference>
<dbReference type="NCBIfam" id="TIGR01084">
    <property type="entry name" value="mutY"/>
    <property type="match status" value="1"/>
</dbReference>
<evidence type="ECO:0000256" key="4">
    <source>
        <dbReference type="ARBA" id="ARBA00012045"/>
    </source>
</evidence>
<dbReference type="GO" id="GO:0032357">
    <property type="term" value="F:oxidized purine DNA binding"/>
    <property type="evidence" value="ECO:0007669"/>
    <property type="project" value="TreeGrafter"/>
</dbReference>
<evidence type="ECO:0000256" key="5">
    <source>
        <dbReference type="ARBA" id="ARBA00022023"/>
    </source>
</evidence>
<accession>A0A5M8FUC2</accession>
<dbReference type="InterPro" id="IPR044298">
    <property type="entry name" value="MIG/MutY"/>
</dbReference>
<dbReference type="Proteomes" id="UP000322981">
    <property type="component" value="Unassembled WGS sequence"/>
</dbReference>
<keyword evidence="6" id="KW-0004">4Fe-4S</keyword>
<dbReference type="InterPro" id="IPR029119">
    <property type="entry name" value="MutY_C"/>
</dbReference>
<dbReference type="RefSeq" id="WP_150090088.1">
    <property type="nucleotide sequence ID" value="NZ_JBFUOH010000124.1"/>
</dbReference>
<dbReference type="OrthoDB" id="9802365at2"/>
<reference evidence="16 17" key="1">
    <citation type="submission" date="2019-09" db="EMBL/GenBank/DDBJ databases">
        <title>Whole-genome sequence of the purple sulfur bacterium Thiohalocapsa marina DSM 19078.</title>
        <authorList>
            <person name="Kyndt J.A."/>
            <person name="Meyer T.E."/>
        </authorList>
    </citation>
    <scope>NUCLEOTIDE SEQUENCE [LARGE SCALE GENOMIC DNA]</scope>
    <source>
        <strain evidence="16 17">DSM 19078</strain>
    </source>
</reference>
<dbReference type="PANTHER" id="PTHR42944:SF1">
    <property type="entry name" value="ADENINE DNA GLYCOSYLASE"/>
    <property type="match status" value="1"/>
</dbReference>
<organism evidence="16 17">
    <name type="scientific">Thiohalocapsa marina</name>
    <dbReference type="NCBI Taxonomy" id="424902"/>
    <lineage>
        <taxon>Bacteria</taxon>
        <taxon>Pseudomonadati</taxon>
        <taxon>Pseudomonadota</taxon>
        <taxon>Gammaproteobacteria</taxon>
        <taxon>Chromatiales</taxon>
        <taxon>Chromatiaceae</taxon>
        <taxon>Thiohalocapsa</taxon>
    </lineage>
</organism>
<comment type="similarity">
    <text evidence="3 14">Belongs to the Nth/MutY family.</text>
</comment>
<dbReference type="InterPro" id="IPR000445">
    <property type="entry name" value="HhH_motif"/>
</dbReference>
<dbReference type="Gene3D" id="1.10.340.30">
    <property type="entry name" value="Hypothetical protein, domain 2"/>
    <property type="match status" value="1"/>
</dbReference>
<comment type="function">
    <text evidence="2">Adenine glycosylase active on G-A mispairs. MutY also corrects error-prone DNA synthesis past GO lesions which are due to the oxidatively damaged form of guanine: 7,8-dihydro-8-oxoguanine (8-oxo-dGTP).</text>
</comment>
<keyword evidence="11" id="KW-0411">Iron-sulfur</keyword>
<dbReference type="Gene3D" id="1.10.1670.10">
    <property type="entry name" value="Helix-hairpin-Helix base-excision DNA repair enzymes (C-terminal)"/>
    <property type="match status" value="1"/>
</dbReference>
<dbReference type="InterPro" id="IPR003265">
    <property type="entry name" value="HhH-GPD_domain"/>
</dbReference>
<dbReference type="Gene3D" id="3.90.79.10">
    <property type="entry name" value="Nucleoside Triphosphate Pyrophosphohydrolase"/>
    <property type="match status" value="1"/>
</dbReference>
<evidence type="ECO:0000256" key="10">
    <source>
        <dbReference type="ARBA" id="ARBA00023004"/>
    </source>
</evidence>
<dbReference type="CDD" id="cd03431">
    <property type="entry name" value="NUDIX_DNA_Glycosylase_C-MutY"/>
    <property type="match status" value="1"/>
</dbReference>
<comment type="cofactor">
    <cofactor evidence="14">
        <name>[4Fe-4S] cluster</name>
        <dbReference type="ChEBI" id="CHEBI:49883"/>
    </cofactor>
    <text evidence="14">Binds 1 [4Fe-4S] cluster.</text>
</comment>
<dbReference type="EC" id="3.2.2.31" evidence="4 14"/>
<dbReference type="PROSITE" id="PS01155">
    <property type="entry name" value="ENDONUCLEASE_III_2"/>
    <property type="match status" value="1"/>
</dbReference>
<sequence length="391" mass="43082">MEGTAPTASAPLTPVASAAPGQPWDAAGFAGNLLDWFDEHGRTDLPWQHTPTPYRVWVSEIMLQQTQVAVVIPYFERFMARFPQVTALAAAAQDEVLHLWSGLGYYARARHLHRAAQLIVERHGGRFPTDIDAVQALPGIGRSTAGAILSLSLGRHHPILDGNCKRVLARCFAVDGWPGRSAVLAELWRLAQWLTPSSRVGPFNQAMMDLGATLCTRARPDCRRCPLAARCLGLQLGRPQDYPAPRPRRDMPLRQTRLLLVLDRAGRVLLERRPPSGIWGGLWVPPALSSEPSPESSSASASADLSEAEHWCRTRLGATIARVEMLPPRRHTFSHFHLDILPLAMRLDGEPKRVADGGDQAWIDPANPAGFGLPAPIRRLLHELNGRIDRL</sequence>
<dbReference type="GO" id="GO:0034039">
    <property type="term" value="F:8-oxo-7,8-dihydroguanine DNA N-glycosylase activity"/>
    <property type="evidence" value="ECO:0007669"/>
    <property type="project" value="TreeGrafter"/>
</dbReference>
<dbReference type="GO" id="GO:0051539">
    <property type="term" value="F:4 iron, 4 sulfur cluster binding"/>
    <property type="evidence" value="ECO:0007669"/>
    <property type="project" value="UniProtKB-UniRule"/>
</dbReference>
<evidence type="ECO:0000256" key="12">
    <source>
        <dbReference type="ARBA" id="ARBA00023204"/>
    </source>
</evidence>
<evidence type="ECO:0000256" key="14">
    <source>
        <dbReference type="RuleBase" id="RU365096"/>
    </source>
</evidence>
<comment type="caution">
    <text evidence="16">The sequence shown here is derived from an EMBL/GenBank/DDBJ whole genome shotgun (WGS) entry which is preliminary data.</text>
</comment>
<keyword evidence="12" id="KW-0234">DNA repair</keyword>
<dbReference type="SUPFAM" id="SSF48150">
    <property type="entry name" value="DNA-glycosylase"/>
    <property type="match status" value="1"/>
</dbReference>
<comment type="catalytic activity">
    <reaction evidence="1 14">
        <text>Hydrolyzes free adenine bases from 7,8-dihydro-8-oxoguanine:adenine mismatched double-stranded DNA, leaving an apurinic site.</text>
        <dbReference type="EC" id="3.2.2.31"/>
    </reaction>
</comment>
<dbReference type="Pfam" id="PF14815">
    <property type="entry name" value="NUDIX_4"/>
    <property type="match status" value="1"/>
</dbReference>
<keyword evidence="13 14" id="KW-0326">Glycosidase</keyword>
<keyword evidence="7" id="KW-0479">Metal-binding</keyword>
<dbReference type="CDD" id="cd00056">
    <property type="entry name" value="ENDO3c"/>
    <property type="match status" value="1"/>
</dbReference>
<evidence type="ECO:0000256" key="13">
    <source>
        <dbReference type="ARBA" id="ARBA00023295"/>
    </source>
</evidence>
<dbReference type="GO" id="GO:0035485">
    <property type="term" value="F:adenine/guanine mispair binding"/>
    <property type="evidence" value="ECO:0007669"/>
    <property type="project" value="TreeGrafter"/>
</dbReference>
<dbReference type="GO" id="GO:0006284">
    <property type="term" value="P:base-excision repair"/>
    <property type="evidence" value="ECO:0007669"/>
    <property type="project" value="UniProtKB-UniRule"/>
</dbReference>
<keyword evidence="8 14" id="KW-0227">DNA damage</keyword>
<dbReference type="SUPFAM" id="SSF55811">
    <property type="entry name" value="Nudix"/>
    <property type="match status" value="1"/>
</dbReference>
<dbReference type="InterPro" id="IPR004036">
    <property type="entry name" value="Endonuclease-III-like_CS2"/>
</dbReference>
<dbReference type="PANTHER" id="PTHR42944">
    <property type="entry name" value="ADENINE DNA GLYCOSYLASE"/>
    <property type="match status" value="1"/>
</dbReference>
<protein>
    <recommendedName>
        <fullName evidence="5 14">Adenine DNA glycosylase</fullName>
        <ecNumber evidence="4 14">3.2.2.31</ecNumber>
    </recommendedName>
</protein>
<dbReference type="InterPro" id="IPR011257">
    <property type="entry name" value="DNA_glycosylase"/>
</dbReference>
<evidence type="ECO:0000256" key="11">
    <source>
        <dbReference type="ARBA" id="ARBA00023014"/>
    </source>
</evidence>
<keyword evidence="17" id="KW-1185">Reference proteome</keyword>
<evidence type="ECO:0000259" key="15">
    <source>
        <dbReference type="SMART" id="SM00478"/>
    </source>
</evidence>
<feature type="domain" description="HhH-GPD" evidence="15">
    <location>
        <begin position="62"/>
        <end position="213"/>
    </location>
</feature>
<dbReference type="AlphaFoldDB" id="A0A5M8FUC2"/>
<dbReference type="Pfam" id="PF00730">
    <property type="entry name" value="HhH-GPD"/>
    <property type="match status" value="1"/>
</dbReference>
<evidence type="ECO:0000256" key="7">
    <source>
        <dbReference type="ARBA" id="ARBA00022723"/>
    </source>
</evidence>
<keyword evidence="9" id="KW-0378">Hydrolase</keyword>
<keyword evidence="10 14" id="KW-0408">Iron</keyword>
<evidence type="ECO:0000256" key="1">
    <source>
        <dbReference type="ARBA" id="ARBA00000843"/>
    </source>
</evidence>
<evidence type="ECO:0000256" key="2">
    <source>
        <dbReference type="ARBA" id="ARBA00002933"/>
    </source>
</evidence>
<evidence type="ECO:0000313" key="16">
    <source>
        <dbReference type="EMBL" id="KAA6187421.1"/>
    </source>
</evidence>
<dbReference type="FunFam" id="1.10.340.30:FF:000002">
    <property type="entry name" value="Adenine DNA glycosylase"/>
    <property type="match status" value="1"/>
</dbReference>
<dbReference type="GO" id="GO:0000701">
    <property type="term" value="F:purine-specific mismatch base pair DNA N-glycosylase activity"/>
    <property type="evidence" value="ECO:0007669"/>
    <property type="project" value="UniProtKB-EC"/>
</dbReference>
<dbReference type="Pfam" id="PF00633">
    <property type="entry name" value="HHH"/>
    <property type="match status" value="1"/>
</dbReference>
<dbReference type="EMBL" id="VWXX01000002">
    <property type="protein sequence ID" value="KAA6187421.1"/>
    <property type="molecule type" value="Genomic_DNA"/>
</dbReference>
<evidence type="ECO:0000256" key="9">
    <source>
        <dbReference type="ARBA" id="ARBA00022801"/>
    </source>
</evidence>
<dbReference type="NCBIfam" id="NF008132">
    <property type="entry name" value="PRK10880.1"/>
    <property type="match status" value="1"/>
</dbReference>
<evidence type="ECO:0000256" key="6">
    <source>
        <dbReference type="ARBA" id="ARBA00022485"/>
    </source>
</evidence>
<proteinExistence type="inferred from homology"/>
<evidence type="ECO:0000256" key="3">
    <source>
        <dbReference type="ARBA" id="ARBA00008343"/>
    </source>
</evidence>
<dbReference type="GO" id="GO:0046872">
    <property type="term" value="F:metal ion binding"/>
    <property type="evidence" value="ECO:0007669"/>
    <property type="project" value="UniProtKB-UniRule"/>
</dbReference>
<name>A0A5M8FUC2_9GAMM</name>
<gene>
    <name evidence="16" type="primary">mutY</name>
    <name evidence="16" type="ORF">F2Q65_02560</name>
</gene>
<evidence type="ECO:0000256" key="8">
    <source>
        <dbReference type="ARBA" id="ARBA00022763"/>
    </source>
</evidence>
<dbReference type="SMART" id="SM00478">
    <property type="entry name" value="ENDO3c"/>
    <property type="match status" value="1"/>
</dbReference>